<dbReference type="EMBL" id="JACHOO010000009">
    <property type="protein sequence ID" value="MBB5754621.1"/>
    <property type="molecule type" value="Genomic_DNA"/>
</dbReference>
<organism evidence="6 7">
    <name type="scientific">Prosthecomicrobium pneumaticum</name>
    <dbReference type="NCBI Taxonomy" id="81895"/>
    <lineage>
        <taxon>Bacteria</taxon>
        <taxon>Pseudomonadati</taxon>
        <taxon>Pseudomonadota</taxon>
        <taxon>Alphaproteobacteria</taxon>
        <taxon>Hyphomicrobiales</taxon>
        <taxon>Kaistiaceae</taxon>
        <taxon>Prosthecomicrobium</taxon>
    </lineage>
</organism>
<dbReference type="AlphaFoldDB" id="A0A7W9FPY1"/>
<evidence type="ECO:0000259" key="5">
    <source>
        <dbReference type="PROSITE" id="PS51898"/>
    </source>
</evidence>
<dbReference type="Proteomes" id="UP000523821">
    <property type="component" value="Unassembled WGS sequence"/>
</dbReference>
<dbReference type="InterPro" id="IPR050808">
    <property type="entry name" value="Phage_Integrase"/>
</dbReference>
<feature type="domain" description="Tyr recombinase" evidence="5">
    <location>
        <begin position="252"/>
        <end position="420"/>
    </location>
</feature>
<evidence type="ECO:0000256" key="3">
    <source>
        <dbReference type="ARBA" id="ARBA00023125"/>
    </source>
</evidence>
<dbReference type="GO" id="GO:0006310">
    <property type="term" value="P:DNA recombination"/>
    <property type="evidence" value="ECO:0007669"/>
    <property type="project" value="UniProtKB-KW"/>
</dbReference>
<dbReference type="Gene3D" id="1.10.150.130">
    <property type="match status" value="1"/>
</dbReference>
<protein>
    <submittedName>
        <fullName evidence="6">Integrase</fullName>
    </submittedName>
</protein>
<dbReference type="GO" id="GO:0003677">
    <property type="term" value="F:DNA binding"/>
    <property type="evidence" value="ECO:0007669"/>
    <property type="project" value="UniProtKB-KW"/>
</dbReference>
<keyword evidence="3" id="KW-0238">DNA-binding</keyword>
<evidence type="ECO:0000313" key="7">
    <source>
        <dbReference type="Proteomes" id="UP000523821"/>
    </source>
</evidence>
<reference evidence="6 7" key="1">
    <citation type="submission" date="2020-08" db="EMBL/GenBank/DDBJ databases">
        <title>Genomic Encyclopedia of Type Strains, Phase IV (KMG-IV): sequencing the most valuable type-strain genomes for metagenomic binning, comparative biology and taxonomic classification.</title>
        <authorList>
            <person name="Goeker M."/>
        </authorList>
    </citation>
    <scope>NUCLEOTIDE SEQUENCE [LARGE SCALE GENOMIC DNA]</scope>
    <source>
        <strain evidence="6 7">DSM 16268</strain>
    </source>
</reference>
<dbReference type="Pfam" id="PF00589">
    <property type="entry name" value="Phage_integrase"/>
    <property type="match status" value="1"/>
</dbReference>
<gene>
    <name evidence="6" type="ORF">GGQ63_003709</name>
</gene>
<dbReference type="RefSeq" id="WP_343061202.1">
    <property type="nucleotide sequence ID" value="NZ_JACHOO010000009.1"/>
</dbReference>
<proteinExistence type="inferred from homology"/>
<dbReference type="InterPro" id="IPR002104">
    <property type="entry name" value="Integrase_catalytic"/>
</dbReference>
<dbReference type="InterPro" id="IPR011010">
    <property type="entry name" value="DNA_brk_join_enz"/>
</dbReference>
<dbReference type="InterPro" id="IPR013762">
    <property type="entry name" value="Integrase-like_cat_sf"/>
</dbReference>
<evidence type="ECO:0000256" key="4">
    <source>
        <dbReference type="ARBA" id="ARBA00023172"/>
    </source>
</evidence>
<keyword evidence="2" id="KW-0229">DNA integration</keyword>
<dbReference type="Pfam" id="PF13356">
    <property type="entry name" value="Arm-DNA-bind_3"/>
    <property type="match status" value="1"/>
</dbReference>
<comment type="similarity">
    <text evidence="1">Belongs to the 'phage' integrase family.</text>
</comment>
<sequence>MHGLTKGYNTWTSSIVSRCIPLSHFRSGEESGGDMARTTSKLTDARVRAARKPGRLSDGGNLYLSVSPSGSKSWVFMGTVAGKRREMGLGAYPAVGLARARELALDCRRLVAAGRDPIAERDRAAVRTFGEVAEAFVDANAPGWCNQKHVAQWRTTLSIARDETGAFADGGHCMALRSRPIDQIDVDDVLVVLEAMWSQLPETASRVRGRIERVLDFAALRGWRSGANPARWRGHLAHALPPRRKLTRGHHAAVPFREVPALYAMLAAADATAAAALRFLLLTAARTSEVRLATFDEIEGDVWTIPAARMKAGRAHRVPLTAPALQIIAEAATVRRSQFVFPGAKPDAPLSQMALSMALRRTGSAATVHGFRSAFRDWAGEATEHAREVAEAALAHVVGDATERAYRRGDALERRRQLMDDWAAFVASAPSVSDRI</sequence>
<dbReference type="PROSITE" id="PS51898">
    <property type="entry name" value="TYR_RECOMBINASE"/>
    <property type="match status" value="1"/>
</dbReference>
<evidence type="ECO:0000256" key="1">
    <source>
        <dbReference type="ARBA" id="ARBA00008857"/>
    </source>
</evidence>
<dbReference type="InterPro" id="IPR025166">
    <property type="entry name" value="Integrase_DNA_bind_dom"/>
</dbReference>
<name>A0A7W9FPY1_9HYPH</name>
<accession>A0A7W9FPY1</accession>
<dbReference type="Pfam" id="PF22022">
    <property type="entry name" value="Phage_int_M"/>
    <property type="match status" value="1"/>
</dbReference>
<dbReference type="InterPro" id="IPR053876">
    <property type="entry name" value="Phage_int_M"/>
</dbReference>
<keyword evidence="7" id="KW-1185">Reference proteome</keyword>
<dbReference type="GO" id="GO:0015074">
    <property type="term" value="P:DNA integration"/>
    <property type="evidence" value="ECO:0007669"/>
    <property type="project" value="UniProtKB-KW"/>
</dbReference>
<dbReference type="PANTHER" id="PTHR30629:SF2">
    <property type="entry name" value="PROPHAGE INTEGRASE INTS-RELATED"/>
    <property type="match status" value="1"/>
</dbReference>
<dbReference type="Gene3D" id="1.10.443.10">
    <property type="entry name" value="Intergrase catalytic core"/>
    <property type="match status" value="1"/>
</dbReference>
<dbReference type="PANTHER" id="PTHR30629">
    <property type="entry name" value="PROPHAGE INTEGRASE"/>
    <property type="match status" value="1"/>
</dbReference>
<evidence type="ECO:0000313" key="6">
    <source>
        <dbReference type="EMBL" id="MBB5754621.1"/>
    </source>
</evidence>
<dbReference type="InterPro" id="IPR038488">
    <property type="entry name" value="Integrase_DNA-bd_sf"/>
</dbReference>
<dbReference type="CDD" id="cd00801">
    <property type="entry name" value="INT_P4_C"/>
    <property type="match status" value="1"/>
</dbReference>
<evidence type="ECO:0000256" key="2">
    <source>
        <dbReference type="ARBA" id="ARBA00022908"/>
    </source>
</evidence>
<keyword evidence="4" id="KW-0233">DNA recombination</keyword>
<comment type="caution">
    <text evidence="6">The sequence shown here is derived from an EMBL/GenBank/DDBJ whole genome shotgun (WGS) entry which is preliminary data.</text>
</comment>
<dbReference type="SUPFAM" id="SSF56349">
    <property type="entry name" value="DNA breaking-rejoining enzymes"/>
    <property type="match status" value="1"/>
</dbReference>
<dbReference type="InterPro" id="IPR010998">
    <property type="entry name" value="Integrase_recombinase_N"/>
</dbReference>
<dbReference type="Gene3D" id="3.30.160.390">
    <property type="entry name" value="Integrase, DNA-binding domain"/>
    <property type="match status" value="1"/>
</dbReference>